<evidence type="ECO:0000256" key="7">
    <source>
        <dbReference type="ARBA" id="ARBA00023002"/>
    </source>
</evidence>
<dbReference type="FunFam" id="3.40.50.970:FF:000001">
    <property type="entry name" value="Pyruvate dehydrogenase E1 beta subunit"/>
    <property type="match status" value="1"/>
</dbReference>
<accession>A0A437P653</accession>
<dbReference type="InterPro" id="IPR011053">
    <property type="entry name" value="Single_hybrid_motif"/>
</dbReference>
<evidence type="ECO:0000256" key="4">
    <source>
        <dbReference type="ARBA" id="ARBA00012281"/>
    </source>
</evidence>
<evidence type="ECO:0000256" key="5">
    <source>
        <dbReference type="ARBA" id="ARBA00016138"/>
    </source>
</evidence>
<dbReference type="OrthoDB" id="9780894at2"/>
<comment type="catalytic activity">
    <reaction evidence="11">
        <text>N(6)-[(R)-lipoyl]-L-lysyl-[protein] + pyruvate + H(+) = N(6)-[(R)-S(8)-acetyldihydrolipoyl]-L-lysyl-[protein] + CO2</text>
        <dbReference type="Rhea" id="RHEA:19189"/>
        <dbReference type="Rhea" id="RHEA-COMP:10474"/>
        <dbReference type="Rhea" id="RHEA-COMP:10478"/>
        <dbReference type="ChEBI" id="CHEBI:15361"/>
        <dbReference type="ChEBI" id="CHEBI:15378"/>
        <dbReference type="ChEBI" id="CHEBI:16526"/>
        <dbReference type="ChEBI" id="CHEBI:83099"/>
        <dbReference type="ChEBI" id="CHEBI:83111"/>
        <dbReference type="EC" id="1.2.4.1"/>
    </reaction>
</comment>
<feature type="domain" description="Lipoyl-binding" evidence="13">
    <location>
        <begin position="2"/>
        <end position="78"/>
    </location>
</feature>
<evidence type="ECO:0000256" key="11">
    <source>
        <dbReference type="RuleBase" id="RU364074"/>
    </source>
</evidence>
<evidence type="ECO:0000256" key="1">
    <source>
        <dbReference type="ARBA" id="ARBA00001938"/>
    </source>
</evidence>
<proteinExistence type="predicted"/>
<evidence type="ECO:0000256" key="8">
    <source>
        <dbReference type="ARBA" id="ARBA00023052"/>
    </source>
</evidence>
<evidence type="ECO:0000256" key="3">
    <source>
        <dbReference type="ARBA" id="ARBA00011870"/>
    </source>
</evidence>
<comment type="cofactor">
    <cofactor evidence="2 11">
        <name>thiamine diphosphate</name>
        <dbReference type="ChEBI" id="CHEBI:58937"/>
    </cofactor>
</comment>
<dbReference type="PROSITE" id="PS00189">
    <property type="entry name" value="LIPOYL"/>
    <property type="match status" value="1"/>
</dbReference>
<dbReference type="GO" id="GO:0004739">
    <property type="term" value="F:pyruvate dehydrogenase (acetyl-transferring) activity"/>
    <property type="evidence" value="ECO:0007669"/>
    <property type="project" value="UniProtKB-UniRule"/>
</dbReference>
<dbReference type="InterPro" id="IPR000089">
    <property type="entry name" value="Biotin_lipoyl"/>
</dbReference>
<evidence type="ECO:0000256" key="10">
    <source>
        <dbReference type="ARBA" id="ARBA00025211"/>
    </source>
</evidence>
<evidence type="ECO:0000256" key="2">
    <source>
        <dbReference type="ARBA" id="ARBA00001964"/>
    </source>
</evidence>
<dbReference type="PANTHER" id="PTHR11624">
    <property type="entry name" value="DEHYDROGENASE RELATED"/>
    <property type="match status" value="1"/>
</dbReference>
<dbReference type="Pfam" id="PF02780">
    <property type="entry name" value="Transketolase_C"/>
    <property type="match status" value="1"/>
</dbReference>
<dbReference type="InterPro" id="IPR029061">
    <property type="entry name" value="THDP-binding"/>
</dbReference>
<dbReference type="Gene3D" id="3.40.50.920">
    <property type="match status" value="1"/>
</dbReference>
<dbReference type="Pfam" id="PF02779">
    <property type="entry name" value="Transket_pyr"/>
    <property type="match status" value="1"/>
</dbReference>
<dbReference type="AlphaFoldDB" id="A0A437P653"/>
<dbReference type="InterPro" id="IPR033248">
    <property type="entry name" value="Transketolase_C"/>
</dbReference>
<dbReference type="InterPro" id="IPR005475">
    <property type="entry name" value="Transketolase-like_Pyr-bd"/>
</dbReference>
<feature type="region of interest" description="Disordered" evidence="12">
    <location>
        <begin position="87"/>
        <end position="151"/>
    </location>
</feature>
<keyword evidence="9 11" id="KW-0670">Pyruvate</keyword>
<comment type="function">
    <text evidence="11">The pyruvate dehydrogenase complex catalyzes the overall conversion of pyruvate to acetyl-CoA and CO2.</text>
</comment>
<evidence type="ECO:0000313" key="15">
    <source>
        <dbReference type="Proteomes" id="UP000286997"/>
    </source>
</evidence>
<sequence>MATDILMPALSPTMEQGKLAKWLKKEGDAVKSGDVLAEIETDKATMEVEAVDEGVLAKILVADGTEDVAVNTPIAILADEGEDVAQAAAGGGGKSGGSQSGGKPNGAAKEGGQPAPTPDMQAEGRAAKPAPAAKTGDDAPVETPAAPAVISNRSADRAMAEIPEGTEMVSQTVREALRDAMAEEMRRDGDVFVMGEEVAEYQGAYKITQGLLQEFGAKRVVDTPITEHGFAGVGVGAAFTGLRPIVEFMTFNFAMQAIDQIINSAAKTLYMSGGQLGCPIVFRGPNGAAARVAAQHSHDYAAWYSNVPGLKVVMPYTASDAKGLLKSAIRDPNPVVFLENEILYGQSFPVPKLDDFTVPIGKAKVHREGKDVTIVSFGIGMTYALKAAHELAEAGIEAEVVDLRTIRPMDSETVVESVKKTGRCVTVEEGFPQSGVGAEIAARLMVDAFDYLDAPVLRITGKDVPMPYAANLEKLALPNVAEVIEAAKAVCYR</sequence>
<gene>
    <name evidence="14" type="ORF">EOE48_12740</name>
</gene>
<comment type="caution">
    <text evidence="14">The sequence shown here is derived from an EMBL/GenBank/DDBJ whole genome shotgun (WGS) entry which is preliminary data.</text>
</comment>
<keyword evidence="15" id="KW-1185">Reference proteome</keyword>
<dbReference type="NCBIfam" id="NF006667">
    <property type="entry name" value="PRK09212.1"/>
    <property type="match status" value="1"/>
</dbReference>
<dbReference type="EC" id="1.2.4.1" evidence="4 11"/>
<evidence type="ECO:0000256" key="9">
    <source>
        <dbReference type="ARBA" id="ARBA00023317"/>
    </source>
</evidence>
<dbReference type="NCBIfam" id="NF008854">
    <property type="entry name" value="PRK11892.1"/>
    <property type="match status" value="1"/>
</dbReference>
<dbReference type="Gene3D" id="3.40.50.970">
    <property type="match status" value="1"/>
</dbReference>
<evidence type="ECO:0000256" key="12">
    <source>
        <dbReference type="SAM" id="MobiDB-lite"/>
    </source>
</evidence>
<protein>
    <recommendedName>
        <fullName evidence="5 11">Pyruvate dehydrogenase E1 component subunit beta</fullName>
        <ecNumber evidence="4 11">1.2.4.1</ecNumber>
    </recommendedName>
</protein>
<dbReference type="EMBL" id="SACP01000011">
    <property type="protein sequence ID" value="RVU17743.1"/>
    <property type="molecule type" value="Genomic_DNA"/>
</dbReference>
<evidence type="ECO:0000313" key="14">
    <source>
        <dbReference type="EMBL" id="RVU17743.1"/>
    </source>
</evidence>
<dbReference type="PANTHER" id="PTHR11624:SF96">
    <property type="entry name" value="PYRUVATE DEHYDROGENASE E1 COMPONENT SUBUNIT BETA, MITOCHONDRIAL"/>
    <property type="match status" value="1"/>
</dbReference>
<dbReference type="Proteomes" id="UP000286997">
    <property type="component" value="Unassembled WGS sequence"/>
</dbReference>
<comment type="cofactor">
    <cofactor evidence="1">
        <name>(R)-lipoate</name>
        <dbReference type="ChEBI" id="CHEBI:83088"/>
    </cofactor>
</comment>
<dbReference type="RefSeq" id="WP_127729535.1">
    <property type="nucleotide sequence ID" value="NZ_SACP01000011.1"/>
</dbReference>
<dbReference type="SUPFAM" id="SSF52518">
    <property type="entry name" value="Thiamin diphosphate-binding fold (THDP-binding)"/>
    <property type="match status" value="1"/>
</dbReference>
<feature type="compositionally biased region" description="Gly residues" evidence="12">
    <location>
        <begin position="89"/>
        <end position="104"/>
    </location>
</feature>
<dbReference type="FunFam" id="3.40.50.920:FF:000001">
    <property type="entry name" value="Pyruvate dehydrogenase E1 beta subunit"/>
    <property type="match status" value="1"/>
</dbReference>
<comment type="function">
    <text evidence="10">The pyruvate dehydrogenase complex catalyzes the overall conversion of pyruvate to acetyl-CoA and CO(2). It contains multiple copies of three enzymatic components: pyruvate dehydrogenase (E1), dihydrolipoamide acetyltransferase (E2) and lipoamide dehydrogenase (E3).</text>
</comment>
<dbReference type="Gene3D" id="2.40.50.100">
    <property type="match status" value="1"/>
</dbReference>
<keyword evidence="8 11" id="KW-0786">Thiamine pyrophosphate</keyword>
<dbReference type="Pfam" id="PF00364">
    <property type="entry name" value="Biotin_lipoyl"/>
    <property type="match status" value="1"/>
</dbReference>
<dbReference type="SUPFAM" id="SSF51230">
    <property type="entry name" value="Single hybrid motif"/>
    <property type="match status" value="1"/>
</dbReference>
<dbReference type="GO" id="GO:0006086">
    <property type="term" value="P:pyruvate decarboxylation to acetyl-CoA"/>
    <property type="evidence" value="ECO:0007669"/>
    <property type="project" value="InterPro"/>
</dbReference>
<dbReference type="CDD" id="cd06849">
    <property type="entry name" value="lipoyl_domain"/>
    <property type="match status" value="1"/>
</dbReference>
<organism evidence="14 15">
    <name type="scientific">Methylobacterium oryzihabitans</name>
    <dbReference type="NCBI Taxonomy" id="2499852"/>
    <lineage>
        <taxon>Bacteria</taxon>
        <taxon>Pseudomonadati</taxon>
        <taxon>Pseudomonadota</taxon>
        <taxon>Alphaproteobacteria</taxon>
        <taxon>Hyphomicrobiales</taxon>
        <taxon>Methylobacteriaceae</taxon>
        <taxon>Methylobacterium</taxon>
    </lineage>
</organism>
<reference evidence="14 15" key="1">
    <citation type="submission" date="2019-01" db="EMBL/GenBank/DDBJ databases">
        <authorList>
            <person name="Chen W.-M."/>
        </authorList>
    </citation>
    <scope>NUCLEOTIDE SEQUENCE [LARGE SCALE GENOMIC DNA]</scope>
    <source>
        <strain evidence="14 15">TER-1</strain>
    </source>
</reference>
<name>A0A437P653_9HYPH</name>
<dbReference type="SMART" id="SM00861">
    <property type="entry name" value="Transket_pyr"/>
    <property type="match status" value="1"/>
</dbReference>
<comment type="subunit">
    <text evidence="3">Heterodimer of an alpha and a beta chain.</text>
</comment>
<evidence type="ECO:0000256" key="6">
    <source>
        <dbReference type="ARBA" id="ARBA00022823"/>
    </source>
</evidence>
<dbReference type="CDD" id="cd07036">
    <property type="entry name" value="TPP_PYR_E1-PDHc-beta_like"/>
    <property type="match status" value="1"/>
</dbReference>
<dbReference type="PROSITE" id="PS50968">
    <property type="entry name" value="BIOTINYL_LIPOYL"/>
    <property type="match status" value="1"/>
</dbReference>
<dbReference type="InterPro" id="IPR009014">
    <property type="entry name" value="Transketo_C/PFOR_II"/>
</dbReference>
<keyword evidence="6" id="KW-0450">Lipoyl</keyword>
<dbReference type="SUPFAM" id="SSF52922">
    <property type="entry name" value="TK C-terminal domain-like"/>
    <property type="match status" value="1"/>
</dbReference>
<dbReference type="FunFam" id="2.40.50.100:FF:000010">
    <property type="entry name" value="Acetyltransferase component of pyruvate dehydrogenase complex"/>
    <property type="match status" value="1"/>
</dbReference>
<dbReference type="InterPro" id="IPR027110">
    <property type="entry name" value="PDHB_mito-type"/>
</dbReference>
<dbReference type="InterPro" id="IPR003016">
    <property type="entry name" value="2-oxoA_DH_lipoyl-BS"/>
</dbReference>
<evidence type="ECO:0000259" key="13">
    <source>
        <dbReference type="PROSITE" id="PS50968"/>
    </source>
</evidence>
<keyword evidence="7 11" id="KW-0560">Oxidoreductase</keyword>